<dbReference type="STRING" id="1169540.A0A0G4EDT9"/>
<dbReference type="PANTHER" id="PTHR13887:SF41">
    <property type="entry name" value="THIOREDOXIN SUPERFAMILY PROTEIN"/>
    <property type="match status" value="1"/>
</dbReference>
<evidence type="ECO:0000259" key="1">
    <source>
        <dbReference type="Pfam" id="PF01323"/>
    </source>
</evidence>
<accession>A0A0G4EDT9</accession>
<evidence type="ECO:0000313" key="3">
    <source>
        <dbReference type="Proteomes" id="UP000041254"/>
    </source>
</evidence>
<dbReference type="GO" id="GO:0016491">
    <property type="term" value="F:oxidoreductase activity"/>
    <property type="evidence" value="ECO:0007669"/>
    <property type="project" value="InterPro"/>
</dbReference>
<dbReference type="Pfam" id="PF01323">
    <property type="entry name" value="DSBA"/>
    <property type="match status" value="1"/>
</dbReference>
<dbReference type="EMBL" id="CDMY01000198">
    <property type="protein sequence ID" value="CEL93896.1"/>
    <property type="molecule type" value="Genomic_DNA"/>
</dbReference>
<gene>
    <name evidence="2" type="ORF">Vbra_11432</name>
</gene>
<dbReference type="OrthoDB" id="1930760at2759"/>
<dbReference type="AlphaFoldDB" id="A0A0G4EDT9"/>
<proteinExistence type="predicted"/>
<dbReference type="VEuPathDB" id="CryptoDB:Vbra_11432"/>
<reference evidence="2 3" key="1">
    <citation type="submission" date="2014-11" db="EMBL/GenBank/DDBJ databases">
        <authorList>
            <person name="Zhu J."/>
            <person name="Qi W."/>
            <person name="Song R."/>
        </authorList>
    </citation>
    <scope>NUCLEOTIDE SEQUENCE [LARGE SCALE GENOMIC DNA]</scope>
</reference>
<dbReference type="Gene3D" id="3.40.30.10">
    <property type="entry name" value="Glutaredoxin"/>
    <property type="match status" value="1"/>
</dbReference>
<dbReference type="Proteomes" id="UP000041254">
    <property type="component" value="Unassembled WGS sequence"/>
</dbReference>
<dbReference type="OMA" id="IRWHAFQ"/>
<organism evidence="2 3">
    <name type="scientific">Vitrella brassicaformis (strain CCMP3155)</name>
    <dbReference type="NCBI Taxonomy" id="1169540"/>
    <lineage>
        <taxon>Eukaryota</taxon>
        <taxon>Sar</taxon>
        <taxon>Alveolata</taxon>
        <taxon>Colpodellida</taxon>
        <taxon>Vitrellaceae</taxon>
        <taxon>Vitrella</taxon>
    </lineage>
</organism>
<sequence length="237" mass="26799">MSLLLIDVYSDFCCPWCYVGERRLLSAVESFAAESGRRIELTFHPYMIDPRIHKDGEEYMDYCRKRWGGDGRTSGLKQEGRQDGCAFGGWKVWANTLNAHMLVDFAQRQHQRQMKEAQDTQTPEQIAALKEAHQQRLVRLVDLLFTRAYEEGKNISLPAELDTVAAELGDIDASEFRKHLSDPTAVASVKEEDAEAKGGLSIRGVPYFIVRESGKTPVALSGAQPKQAFLELFKKMR</sequence>
<dbReference type="InParanoid" id="A0A0G4EDT9"/>
<dbReference type="InterPro" id="IPR036249">
    <property type="entry name" value="Thioredoxin-like_sf"/>
</dbReference>
<protein>
    <recommendedName>
        <fullName evidence="1">DSBA-like thioredoxin domain-containing protein</fullName>
    </recommendedName>
</protein>
<feature type="domain" description="DSBA-like thioredoxin" evidence="1">
    <location>
        <begin position="6"/>
        <end position="231"/>
    </location>
</feature>
<name>A0A0G4EDT9_VITBC</name>
<dbReference type="SUPFAM" id="SSF52833">
    <property type="entry name" value="Thioredoxin-like"/>
    <property type="match status" value="1"/>
</dbReference>
<evidence type="ECO:0000313" key="2">
    <source>
        <dbReference type="EMBL" id="CEL93896.1"/>
    </source>
</evidence>
<dbReference type="PANTHER" id="PTHR13887">
    <property type="entry name" value="GLUTATHIONE S-TRANSFERASE KAPPA"/>
    <property type="match status" value="1"/>
</dbReference>
<keyword evidence="3" id="KW-1185">Reference proteome</keyword>
<dbReference type="PhylomeDB" id="A0A0G4EDT9"/>
<dbReference type="InterPro" id="IPR001853">
    <property type="entry name" value="DSBA-like_thioredoxin_dom"/>
</dbReference>